<accession>F0W899</accession>
<reference evidence="1" key="2">
    <citation type="submission" date="2011-02" db="EMBL/GenBank/DDBJ databases">
        <authorList>
            <person name="MacLean D."/>
        </authorList>
    </citation>
    <scope>NUCLEOTIDE SEQUENCE</scope>
</reference>
<dbReference type="EMBL" id="FR824078">
    <property type="protein sequence ID" value="CCA17299.1"/>
    <property type="molecule type" value="Genomic_DNA"/>
</dbReference>
<dbReference type="Gene3D" id="1.20.890.10">
    <property type="entry name" value="cAMP-dependent protein kinase regulatory subunit, dimerization-anchoring domain"/>
    <property type="match status" value="1"/>
</dbReference>
<proteinExistence type="predicted"/>
<dbReference type="HOGENOM" id="CLU_1417703_0_0_1"/>
<evidence type="ECO:0000313" key="1">
    <source>
        <dbReference type="EMBL" id="CCA17299.1"/>
    </source>
</evidence>
<dbReference type="AlphaFoldDB" id="F0W899"/>
<organism evidence="1">
    <name type="scientific">Albugo laibachii Nc14</name>
    <dbReference type="NCBI Taxonomy" id="890382"/>
    <lineage>
        <taxon>Eukaryota</taxon>
        <taxon>Sar</taxon>
        <taxon>Stramenopiles</taxon>
        <taxon>Oomycota</taxon>
        <taxon>Peronosporomycetes</taxon>
        <taxon>Albuginales</taxon>
        <taxon>Albuginaceae</taxon>
        <taxon>Albugo</taxon>
    </lineage>
</organism>
<reference evidence="1" key="1">
    <citation type="journal article" date="2011" name="PLoS Biol.">
        <title>Gene gain and loss during evolution of obligate parasitism in the white rust pathogen of Arabidopsis thaliana.</title>
        <authorList>
            <person name="Kemen E."/>
            <person name="Gardiner A."/>
            <person name="Schultz-Larsen T."/>
            <person name="Kemen A.C."/>
            <person name="Balmuth A.L."/>
            <person name="Robert-Seilaniantz A."/>
            <person name="Bailey K."/>
            <person name="Holub E."/>
            <person name="Studholme D.J."/>
            <person name="Maclean D."/>
            <person name="Jones J.D."/>
        </authorList>
    </citation>
    <scope>NUCLEOTIDE SEQUENCE</scope>
</reference>
<gene>
    <name evidence="1" type="primary">AlNc14C33G2993</name>
    <name evidence="1" type="ORF">ALNC14_034420</name>
</gene>
<dbReference type="CDD" id="cd22970">
    <property type="entry name" value="DD_NDKH5-like"/>
    <property type="match status" value="1"/>
</dbReference>
<name>F0W899_9STRA</name>
<protein>
    <submittedName>
        <fullName evidence="1">Uncharacterized protein AlNc14C33G2993</fullName>
    </submittedName>
</protein>
<sequence>MEQRCNRTCCRFEADVTFVEDDYRICVVDIERAGLVAIAIKKDSASLYLTCRFDENELAAASIDKSLHGCKRLIGSLILTKKYICEQENEPETLEPVKYLHLTSLLKNNDCYKPSISHQAAIDYLSNATTAPTASILNVASSHKTSSCHPVLHIVATGLAELCRAQPPEEMAINWLGNWLLKHNPTKPIIEDDC</sequence>